<dbReference type="AlphaFoldDB" id="A0A095TDT4"/>
<gene>
    <name evidence="1" type="ORF">HA49_04940</name>
</gene>
<accession>A0A095TDT4</accession>
<organism evidence="1 2">
    <name type="scientific">Tatumella morbirosei</name>
    <dbReference type="NCBI Taxonomy" id="642227"/>
    <lineage>
        <taxon>Bacteria</taxon>
        <taxon>Pseudomonadati</taxon>
        <taxon>Pseudomonadota</taxon>
        <taxon>Gammaproteobacteria</taxon>
        <taxon>Enterobacterales</taxon>
        <taxon>Erwiniaceae</taxon>
        <taxon>Tatumella</taxon>
    </lineage>
</organism>
<evidence type="ECO:0000313" key="2">
    <source>
        <dbReference type="Proteomes" id="UP000029577"/>
    </source>
</evidence>
<dbReference type="EMBL" id="JPKR02000004">
    <property type="protein sequence ID" value="KGD74674.1"/>
    <property type="molecule type" value="Genomic_DNA"/>
</dbReference>
<keyword evidence="2" id="KW-1185">Reference proteome</keyword>
<comment type="caution">
    <text evidence="1">The sequence shown here is derived from an EMBL/GenBank/DDBJ whole genome shotgun (WGS) entry which is preliminary data.</text>
</comment>
<dbReference type="Proteomes" id="UP000029577">
    <property type="component" value="Unassembled WGS sequence"/>
</dbReference>
<proteinExistence type="predicted"/>
<protein>
    <submittedName>
        <fullName evidence="1">Uncharacterized protein</fullName>
    </submittedName>
</protein>
<reference evidence="1" key="1">
    <citation type="submission" date="2014-12" db="EMBL/GenBank/DDBJ databases">
        <title>The draft genome of the Tatumella morbirosei type strain, LMG23360T isolated from pineapple rot.</title>
        <authorList>
            <person name="Smits T.H."/>
            <person name="Palmer M."/>
            <person name="Venter S.N."/>
            <person name="Duffy B."/>
            <person name="Steenkamp E.T."/>
            <person name="Chan W.Y."/>
            <person name="Coutinho T.A."/>
            <person name="Coetzee M.P."/>
            <person name="De Maayer P."/>
        </authorList>
    </citation>
    <scope>NUCLEOTIDE SEQUENCE [LARGE SCALE GENOMIC DNA]</scope>
    <source>
        <strain evidence="1">LMG 23360</strain>
    </source>
</reference>
<name>A0A095TDT4_9GAMM</name>
<sequence>MCVRAPERSEIPEPNESLQKVGAEWPASEGRNFHRTAFLALQATRVHVISVKHTALSGDRRGERVRGTAIVRSQHKTVVSVSHRRERRYQSCLAQVAEEVCRILYSDVFLAAIQSLITGSVCHCSSSAIVKFFYHLPEE</sequence>
<evidence type="ECO:0000313" key="1">
    <source>
        <dbReference type="EMBL" id="KGD74674.1"/>
    </source>
</evidence>